<dbReference type="Gene3D" id="3.40.50.10140">
    <property type="entry name" value="Toll/interleukin-1 receptor homology (TIR) domain"/>
    <property type="match status" value="1"/>
</dbReference>
<evidence type="ECO:0000259" key="6">
    <source>
        <dbReference type="PROSITE" id="PS50104"/>
    </source>
</evidence>
<evidence type="ECO:0000256" key="5">
    <source>
        <dbReference type="ARBA" id="ARBA00023027"/>
    </source>
</evidence>
<dbReference type="InterPro" id="IPR000157">
    <property type="entry name" value="TIR_dom"/>
</dbReference>
<keyword evidence="5" id="KW-0520">NAD</keyword>
<dbReference type="Gramene" id="KFK41706">
    <property type="protein sequence ID" value="KFK41706"/>
    <property type="gene ID" value="AALP_AA2G162800"/>
</dbReference>
<evidence type="ECO:0000256" key="1">
    <source>
        <dbReference type="ARBA" id="ARBA00022614"/>
    </source>
</evidence>
<dbReference type="OMA" id="WKGALTQ"/>
<evidence type="ECO:0000313" key="7">
    <source>
        <dbReference type="EMBL" id="KFK41706.1"/>
    </source>
</evidence>
<dbReference type="Gene3D" id="3.40.50.300">
    <property type="entry name" value="P-loop containing nucleotide triphosphate hydrolases"/>
    <property type="match status" value="1"/>
</dbReference>
<dbReference type="FunFam" id="3.40.50.10140:FF:000007">
    <property type="entry name" value="Disease resistance protein (TIR-NBS-LRR class)"/>
    <property type="match status" value="1"/>
</dbReference>
<dbReference type="PRINTS" id="PR00364">
    <property type="entry name" value="DISEASERSIST"/>
</dbReference>
<keyword evidence="8" id="KW-1185">Reference proteome</keyword>
<dbReference type="InterPro" id="IPR044974">
    <property type="entry name" value="Disease_R_plants"/>
</dbReference>
<dbReference type="GO" id="GO:0006952">
    <property type="term" value="P:defense response"/>
    <property type="evidence" value="ECO:0007669"/>
    <property type="project" value="UniProtKB-KW"/>
</dbReference>
<dbReference type="InterPro" id="IPR058192">
    <property type="entry name" value="WHD_ROQ1-like"/>
</dbReference>
<sequence>MASSSTSQRDYDVFLSFRGKDTRKNIVSHLYKALFNGGIRTFKDDGNLEVGDIISDKLVNAIKTSWFAVVVLSENYATSRWSLEELRQIMELSSDEQIAVVPIFYKVEPSDVRNQRGSFEAALQRYTDQEKILKWKEALTDVGSLLGMHSRTCINEAAMIAEIVEMISSRLQMMTPAQLISLDNLVGMEAHIVKMNNLLNMGSENEVRMIGIWGMEGIGKTTIAKCLYDRISGQFPARYFIEDIKKIYKDKSPSYLQEKFLSSIVGGKKKGFLRVEAGPDKIKARLGQQKVFLVLDGVDKAEQIHALAQKTTWFGSGSRIIITTRDMGLLTSCRVNSIHEVKCLDNKDSLQVFEKLAYGGRPPPSDGFKKLYIRASRLAHGLPSALVAYATHLSRNATIEMWKDELCSLETSPHKNVEEILRNSYDDLDKQDRTAFLRVACLLNGYPISHVTWLLDDGRPKINHLIAKSLISISTDGRINMHFLVVQIGRAIVCEESGNRPSKQRFLWDHEDICDVLADNSGTDETEGVTLHMCKMLVTLVISDGVFFNMRHLEYLKFFQHLGDIKSNVQLQAPPPCRTQVPIQ</sequence>
<proteinExistence type="predicted"/>
<dbReference type="PROSITE" id="PS50104">
    <property type="entry name" value="TIR"/>
    <property type="match status" value="1"/>
</dbReference>
<evidence type="ECO:0000256" key="3">
    <source>
        <dbReference type="ARBA" id="ARBA00022801"/>
    </source>
</evidence>
<dbReference type="Pfam" id="PF23282">
    <property type="entry name" value="WHD_ROQ1"/>
    <property type="match status" value="1"/>
</dbReference>
<dbReference type="InterPro" id="IPR002182">
    <property type="entry name" value="NB-ARC"/>
</dbReference>
<organism evidence="7 8">
    <name type="scientific">Arabis alpina</name>
    <name type="common">Alpine rock-cress</name>
    <dbReference type="NCBI Taxonomy" id="50452"/>
    <lineage>
        <taxon>Eukaryota</taxon>
        <taxon>Viridiplantae</taxon>
        <taxon>Streptophyta</taxon>
        <taxon>Embryophyta</taxon>
        <taxon>Tracheophyta</taxon>
        <taxon>Spermatophyta</taxon>
        <taxon>Magnoliopsida</taxon>
        <taxon>eudicotyledons</taxon>
        <taxon>Gunneridae</taxon>
        <taxon>Pentapetalae</taxon>
        <taxon>rosids</taxon>
        <taxon>malvids</taxon>
        <taxon>Brassicales</taxon>
        <taxon>Brassicaceae</taxon>
        <taxon>Arabideae</taxon>
        <taxon>Arabis</taxon>
    </lineage>
</organism>
<dbReference type="Pfam" id="PF01582">
    <property type="entry name" value="TIR"/>
    <property type="match status" value="1"/>
</dbReference>
<dbReference type="OrthoDB" id="1357022at2759"/>
<dbReference type="SMART" id="SM00255">
    <property type="entry name" value="TIR"/>
    <property type="match status" value="1"/>
</dbReference>
<evidence type="ECO:0000256" key="2">
    <source>
        <dbReference type="ARBA" id="ARBA00022737"/>
    </source>
</evidence>
<keyword evidence="4" id="KW-0611">Plant defense</keyword>
<dbReference type="PANTHER" id="PTHR11017:SF501">
    <property type="entry name" value="ADP-RIBOSYL CYCLASE_CYCLIC ADP-RIBOSE HYDROLASE-RELATED"/>
    <property type="match status" value="1"/>
</dbReference>
<dbReference type="GO" id="GO:0016787">
    <property type="term" value="F:hydrolase activity"/>
    <property type="evidence" value="ECO:0007669"/>
    <property type="project" value="UniProtKB-KW"/>
</dbReference>
<evidence type="ECO:0000256" key="4">
    <source>
        <dbReference type="ARBA" id="ARBA00022821"/>
    </source>
</evidence>
<keyword evidence="3" id="KW-0378">Hydrolase</keyword>
<dbReference type="PANTHER" id="PTHR11017">
    <property type="entry name" value="LEUCINE-RICH REPEAT-CONTAINING PROTEIN"/>
    <property type="match status" value="1"/>
</dbReference>
<dbReference type="SUPFAM" id="SSF46785">
    <property type="entry name" value="Winged helix' DNA-binding domain"/>
    <property type="match status" value="1"/>
</dbReference>
<gene>
    <name evidence="7" type="ordered locus">AALP_Aa2g162800</name>
</gene>
<dbReference type="Proteomes" id="UP000029120">
    <property type="component" value="Chromosome 2"/>
</dbReference>
<protein>
    <recommendedName>
        <fullName evidence="6">TIR domain-containing protein</fullName>
    </recommendedName>
</protein>
<dbReference type="GO" id="GO:0007165">
    <property type="term" value="P:signal transduction"/>
    <property type="evidence" value="ECO:0007669"/>
    <property type="project" value="InterPro"/>
</dbReference>
<keyword evidence="2" id="KW-0677">Repeat</keyword>
<dbReference type="Gene3D" id="1.10.8.430">
    <property type="entry name" value="Helical domain of apoptotic protease-activating factors"/>
    <property type="match status" value="1"/>
</dbReference>
<dbReference type="InterPro" id="IPR036390">
    <property type="entry name" value="WH_DNA-bd_sf"/>
</dbReference>
<dbReference type="EMBL" id="CM002870">
    <property type="protein sequence ID" value="KFK41706.1"/>
    <property type="molecule type" value="Genomic_DNA"/>
</dbReference>
<keyword evidence="1" id="KW-0433">Leucine-rich repeat</keyword>
<dbReference type="InterPro" id="IPR027417">
    <property type="entry name" value="P-loop_NTPase"/>
</dbReference>
<dbReference type="FunFam" id="3.40.50.300:FF:001002">
    <property type="entry name" value="Disease resistance protein (TIR-NBS-LRR class)"/>
    <property type="match status" value="1"/>
</dbReference>
<dbReference type="InterPro" id="IPR042197">
    <property type="entry name" value="Apaf_helical"/>
</dbReference>
<evidence type="ECO:0000313" key="8">
    <source>
        <dbReference type="Proteomes" id="UP000029120"/>
    </source>
</evidence>
<dbReference type="SUPFAM" id="SSF52200">
    <property type="entry name" value="Toll/Interleukin receptor TIR domain"/>
    <property type="match status" value="1"/>
</dbReference>
<reference evidence="8" key="1">
    <citation type="journal article" date="2015" name="Nat. Plants">
        <title>Genome expansion of Arabis alpina linked with retrotransposition and reduced symmetric DNA methylation.</title>
        <authorList>
            <person name="Willing E.M."/>
            <person name="Rawat V."/>
            <person name="Mandakova T."/>
            <person name="Maumus F."/>
            <person name="James G.V."/>
            <person name="Nordstroem K.J."/>
            <person name="Becker C."/>
            <person name="Warthmann N."/>
            <person name="Chica C."/>
            <person name="Szarzynska B."/>
            <person name="Zytnicki M."/>
            <person name="Albani M.C."/>
            <person name="Kiefer C."/>
            <person name="Bergonzi S."/>
            <person name="Castaings L."/>
            <person name="Mateos J.L."/>
            <person name="Berns M.C."/>
            <person name="Bujdoso N."/>
            <person name="Piofczyk T."/>
            <person name="de Lorenzo L."/>
            <person name="Barrero-Sicilia C."/>
            <person name="Mateos I."/>
            <person name="Piednoel M."/>
            <person name="Hagmann J."/>
            <person name="Chen-Min-Tao R."/>
            <person name="Iglesias-Fernandez R."/>
            <person name="Schuster S.C."/>
            <person name="Alonso-Blanco C."/>
            <person name="Roudier F."/>
            <person name="Carbonero P."/>
            <person name="Paz-Ares J."/>
            <person name="Davis S.J."/>
            <person name="Pecinka A."/>
            <person name="Quesneville H."/>
            <person name="Colot V."/>
            <person name="Lysak M.A."/>
            <person name="Weigel D."/>
            <person name="Coupland G."/>
            <person name="Schneeberger K."/>
        </authorList>
    </citation>
    <scope>NUCLEOTIDE SEQUENCE [LARGE SCALE GENOMIC DNA]</scope>
    <source>
        <strain evidence="8">cv. Pajares</strain>
    </source>
</reference>
<name>A0A087HHV4_ARAAL</name>
<dbReference type="SUPFAM" id="SSF52540">
    <property type="entry name" value="P-loop containing nucleoside triphosphate hydrolases"/>
    <property type="match status" value="1"/>
</dbReference>
<dbReference type="AlphaFoldDB" id="A0A087HHV4"/>
<accession>A0A087HHV4</accession>
<dbReference type="GO" id="GO:0043531">
    <property type="term" value="F:ADP binding"/>
    <property type="evidence" value="ECO:0007669"/>
    <property type="project" value="InterPro"/>
</dbReference>
<dbReference type="InterPro" id="IPR035897">
    <property type="entry name" value="Toll_tir_struct_dom_sf"/>
</dbReference>
<feature type="domain" description="TIR" evidence="6">
    <location>
        <begin position="9"/>
        <end position="171"/>
    </location>
</feature>
<dbReference type="Pfam" id="PF00931">
    <property type="entry name" value="NB-ARC"/>
    <property type="match status" value="1"/>
</dbReference>